<dbReference type="Gramene" id="RZC71127">
    <property type="protein sequence ID" value="RZC71127"/>
    <property type="gene ID" value="C5167_034315"/>
</dbReference>
<reference evidence="2 3" key="1">
    <citation type="journal article" date="2018" name="Science">
        <title>The opium poppy genome and morphinan production.</title>
        <authorList>
            <person name="Guo L."/>
            <person name="Winzer T."/>
            <person name="Yang X."/>
            <person name="Li Y."/>
            <person name="Ning Z."/>
            <person name="He Z."/>
            <person name="Teodor R."/>
            <person name="Lu Y."/>
            <person name="Bowser T.A."/>
            <person name="Graham I.A."/>
            <person name="Ye K."/>
        </authorList>
    </citation>
    <scope>NUCLEOTIDE SEQUENCE [LARGE SCALE GENOMIC DNA]</scope>
    <source>
        <strain evidence="3">cv. HN1</strain>
        <tissue evidence="2">Leaves</tissue>
    </source>
</reference>
<feature type="compositionally biased region" description="Polar residues" evidence="1">
    <location>
        <begin position="126"/>
        <end position="137"/>
    </location>
</feature>
<gene>
    <name evidence="2" type="ORF">C5167_034315</name>
</gene>
<dbReference type="PANTHER" id="PTHR33167">
    <property type="entry name" value="TRANSCRIPTION FACTOR, PUTATIVE (DUF863)-RELATED"/>
    <property type="match status" value="1"/>
</dbReference>
<proteinExistence type="predicted"/>
<accession>A0A4Y7KE62</accession>
<keyword evidence="3" id="KW-1185">Reference proteome</keyword>
<dbReference type="Proteomes" id="UP000316621">
    <property type="component" value="Chromosome 7"/>
</dbReference>
<dbReference type="AlphaFoldDB" id="A0A4Y7KE62"/>
<dbReference type="EMBL" id="CM010721">
    <property type="protein sequence ID" value="RZC71127.1"/>
    <property type="molecule type" value="Genomic_DNA"/>
</dbReference>
<evidence type="ECO:0000313" key="3">
    <source>
        <dbReference type="Proteomes" id="UP000316621"/>
    </source>
</evidence>
<protein>
    <submittedName>
        <fullName evidence="2">Uncharacterized protein</fullName>
    </submittedName>
</protein>
<feature type="region of interest" description="Disordered" evidence="1">
    <location>
        <begin position="120"/>
        <end position="143"/>
    </location>
</feature>
<dbReference type="PANTHER" id="PTHR33167:SF26">
    <property type="entry name" value="EXPRESSED PROTEIN"/>
    <property type="match status" value="1"/>
</dbReference>
<feature type="region of interest" description="Disordered" evidence="1">
    <location>
        <begin position="204"/>
        <end position="232"/>
    </location>
</feature>
<dbReference type="OMA" id="WATHVTS"/>
<evidence type="ECO:0000313" key="2">
    <source>
        <dbReference type="EMBL" id="RZC71127.1"/>
    </source>
</evidence>
<name>A0A4Y7KE62_PAPSO</name>
<evidence type="ECO:0000256" key="1">
    <source>
        <dbReference type="SAM" id="MobiDB-lite"/>
    </source>
</evidence>
<organism evidence="2 3">
    <name type="scientific">Papaver somniferum</name>
    <name type="common">Opium poppy</name>
    <dbReference type="NCBI Taxonomy" id="3469"/>
    <lineage>
        <taxon>Eukaryota</taxon>
        <taxon>Viridiplantae</taxon>
        <taxon>Streptophyta</taxon>
        <taxon>Embryophyta</taxon>
        <taxon>Tracheophyta</taxon>
        <taxon>Spermatophyta</taxon>
        <taxon>Magnoliopsida</taxon>
        <taxon>Ranunculales</taxon>
        <taxon>Papaveraceae</taxon>
        <taxon>Papaveroideae</taxon>
        <taxon>Papaver</taxon>
    </lineage>
</organism>
<sequence>MDVIASHCSFKSVEEENGMGKEFEYAVGFLASLKRIKTCGAVTNSSSNSMKNLNSRLLNHKLASADQNQHYMDRLLEQYDKESARTTMLKQEEIFKEQVHELHRLYVVQKTLMIEFKMNRSRGHSKNSPSPRSTVNPDHQPRVWPTRTGFETNNCHFTNTNNSGHNFHQLFSVRTEPINSQEQSSTSCSRNNVKMHKDFDLESPAEEFSGDIGRDQIGSSSITSSKEKLKVESLKEQDLYTDGEAEVELSLSIGLGNSNNNNKKKQKNCESISPIYLHTNHKHNGEMDSSLSIRDLGAEDTTSGSSNATFNQESLQKPPWYFQTLSLNRS</sequence>